<name>A0A9Q3JXI3_9BASI</name>
<reference evidence="2" key="1">
    <citation type="submission" date="2021-03" db="EMBL/GenBank/DDBJ databases">
        <title>Draft genome sequence of rust myrtle Austropuccinia psidii MF-1, a brazilian biotype.</title>
        <authorList>
            <person name="Quecine M.C."/>
            <person name="Pachon D.M.R."/>
            <person name="Bonatelli M.L."/>
            <person name="Correr F.H."/>
            <person name="Franceschini L.M."/>
            <person name="Leite T.F."/>
            <person name="Margarido G.R.A."/>
            <person name="Almeida C.A."/>
            <person name="Ferrarezi J.A."/>
            <person name="Labate C.A."/>
        </authorList>
    </citation>
    <scope>NUCLEOTIDE SEQUENCE</scope>
    <source>
        <strain evidence="2">MF-1</strain>
    </source>
</reference>
<feature type="compositionally biased region" description="Basic and acidic residues" evidence="1">
    <location>
        <begin position="1"/>
        <end position="24"/>
    </location>
</feature>
<sequence>MYSSEEVHGARKYRESSERLETHVLQRKNPTGKSLVETQKNVIRGPEEEVGPREGKKPSGSSPNLHKQKSASTSAKKPQANRKDQPEWKAKGKWKGKAQVEQALPTYLQNSQERDKSHEQCVQYGKNSDGIQKQGGRKIEPVFLKEVDLVKLVKKIETCNEDIIPKLKTFE</sequence>
<feature type="region of interest" description="Disordered" evidence="1">
    <location>
        <begin position="1"/>
        <end position="134"/>
    </location>
</feature>
<feature type="compositionally biased region" description="Basic and acidic residues" evidence="1">
    <location>
        <begin position="45"/>
        <end position="57"/>
    </location>
</feature>
<organism evidence="2 3">
    <name type="scientific">Austropuccinia psidii MF-1</name>
    <dbReference type="NCBI Taxonomy" id="1389203"/>
    <lineage>
        <taxon>Eukaryota</taxon>
        <taxon>Fungi</taxon>
        <taxon>Dikarya</taxon>
        <taxon>Basidiomycota</taxon>
        <taxon>Pucciniomycotina</taxon>
        <taxon>Pucciniomycetes</taxon>
        <taxon>Pucciniales</taxon>
        <taxon>Sphaerophragmiaceae</taxon>
        <taxon>Austropuccinia</taxon>
    </lineage>
</organism>
<keyword evidence="3" id="KW-1185">Reference proteome</keyword>
<evidence type="ECO:0000313" key="3">
    <source>
        <dbReference type="Proteomes" id="UP000765509"/>
    </source>
</evidence>
<proteinExistence type="predicted"/>
<evidence type="ECO:0000313" key="2">
    <source>
        <dbReference type="EMBL" id="MBW0569439.1"/>
    </source>
</evidence>
<feature type="compositionally biased region" description="Polar residues" evidence="1">
    <location>
        <begin position="28"/>
        <end position="41"/>
    </location>
</feature>
<protein>
    <submittedName>
        <fullName evidence="2">Uncharacterized protein</fullName>
    </submittedName>
</protein>
<feature type="compositionally biased region" description="Basic and acidic residues" evidence="1">
    <location>
        <begin position="81"/>
        <end position="90"/>
    </location>
</feature>
<accession>A0A9Q3JXI3</accession>
<dbReference type="Proteomes" id="UP000765509">
    <property type="component" value="Unassembled WGS sequence"/>
</dbReference>
<dbReference type="EMBL" id="AVOT02084377">
    <property type="protein sequence ID" value="MBW0569439.1"/>
    <property type="molecule type" value="Genomic_DNA"/>
</dbReference>
<dbReference type="AlphaFoldDB" id="A0A9Q3JXI3"/>
<feature type="compositionally biased region" description="Polar residues" evidence="1">
    <location>
        <begin position="59"/>
        <end position="76"/>
    </location>
</feature>
<comment type="caution">
    <text evidence="2">The sequence shown here is derived from an EMBL/GenBank/DDBJ whole genome shotgun (WGS) entry which is preliminary data.</text>
</comment>
<evidence type="ECO:0000256" key="1">
    <source>
        <dbReference type="SAM" id="MobiDB-lite"/>
    </source>
</evidence>
<gene>
    <name evidence="2" type="ORF">O181_109154</name>
</gene>